<accession>A0ABP3ZKV7</accession>
<evidence type="ECO:0000256" key="6">
    <source>
        <dbReference type="RuleBase" id="RU363041"/>
    </source>
</evidence>
<comment type="caution">
    <text evidence="7">The sequence shown here is derived from an EMBL/GenBank/DDBJ whole genome shotgun (WGS) entry which is preliminary data.</text>
</comment>
<organism evidence="7 8">
    <name type="scientific">Pseudonocardia zijingensis</name>
    <dbReference type="NCBI Taxonomy" id="153376"/>
    <lineage>
        <taxon>Bacteria</taxon>
        <taxon>Bacillati</taxon>
        <taxon>Actinomycetota</taxon>
        <taxon>Actinomycetes</taxon>
        <taxon>Pseudonocardiales</taxon>
        <taxon>Pseudonocardiaceae</taxon>
        <taxon>Pseudonocardia</taxon>
    </lineage>
</organism>
<dbReference type="PANTHER" id="PTHR43701">
    <property type="entry name" value="MEMBRANE TRANSPORTER PROTEIN MJ0441-RELATED"/>
    <property type="match status" value="1"/>
</dbReference>
<evidence type="ECO:0000313" key="7">
    <source>
        <dbReference type="EMBL" id="GAA0922270.1"/>
    </source>
</evidence>
<evidence type="ECO:0000313" key="8">
    <source>
        <dbReference type="Proteomes" id="UP001499967"/>
    </source>
</evidence>
<proteinExistence type="inferred from homology"/>
<dbReference type="PANTHER" id="PTHR43701:SF2">
    <property type="entry name" value="MEMBRANE TRANSPORTER PROTEIN YJNA-RELATED"/>
    <property type="match status" value="1"/>
</dbReference>
<keyword evidence="5 6" id="KW-0472">Membrane</keyword>
<comment type="similarity">
    <text evidence="2 6">Belongs to the 4-toluene sulfonate uptake permease (TSUP) (TC 2.A.102) family.</text>
</comment>
<dbReference type="Pfam" id="PF01925">
    <property type="entry name" value="TauE"/>
    <property type="match status" value="1"/>
</dbReference>
<feature type="transmembrane region" description="Helical" evidence="6">
    <location>
        <begin position="12"/>
        <end position="40"/>
    </location>
</feature>
<keyword evidence="6" id="KW-1003">Cell membrane</keyword>
<evidence type="ECO:0000256" key="1">
    <source>
        <dbReference type="ARBA" id="ARBA00004141"/>
    </source>
</evidence>
<gene>
    <name evidence="7" type="ORF">GCM10009559_05590</name>
</gene>
<protein>
    <recommendedName>
        <fullName evidence="6">Probable membrane transporter protein</fullName>
    </recommendedName>
</protein>
<name>A0ABP3ZKV7_9PSEU</name>
<dbReference type="EMBL" id="BAAAHP010000014">
    <property type="protein sequence ID" value="GAA0922270.1"/>
    <property type="molecule type" value="Genomic_DNA"/>
</dbReference>
<keyword evidence="8" id="KW-1185">Reference proteome</keyword>
<comment type="subcellular location">
    <subcellularLocation>
        <location evidence="6">Cell membrane</location>
        <topology evidence="6">Multi-pass membrane protein</topology>
    </subcellularLocation>
    <subcellularLocation>
        <location evidence="1">Membrane</location>
        <topology evidence="1">Multi-pass membrane protein</topology>
    </subcellularLocation>
</comment>
<dbReference type="InterPro" id="IPR002781">
    <property type="entry name" value="TM_pro_TauE-like"/>
</dbReference>
<reference evidence="8" key="1">
    <citation type="journal article" date="2019" name="Int. J. Syst. Evol. Microbiol.">
        <title>The Global Catalogue of Microorganisms (GCM) 10K type strain sequencing project: providing services to taxonomists for standard genome sequencing and annotation.</title>
        <authorList>
            <consortium name="The Broad Institute Genomics Platform"/>
            <consortium name="The Broad Institute Genome Sequencing Center for Infectious Disease"/>
            <person name="Wu L."/>
            <person name="Ma J."/>
        </authorList>
    </citation>
    <scope>NUCLEOTIDE SEQUENCE [LARGE SCALE GENOMIC DNA]</scope>
    <source>
        <strain evidence="8">JCM 11117</strain>
    </source>
</reference>
<feature type="transmembrane region" description="Helical" evidence="6">
    <location>
        <begin position="106"/>
        <end position="124"/>
    </location>
</feature>
<sequence>MNWRGCVLKSIAAGLAVGFLTGLFGVGGGFLIIPAFVLLLGLPMGSAVATSLAVIVVNSAAGFAAHLGDAHLDPAVTLAFSGTAVVGSLLAGRLAHRVPTMRLQRWFVYLIFAVAAFVLVQVAVGGPG</sequence>
<keyword evidence="3 6" id="KW-0812">Transmembrane</keyword>
<evidence type="ECO:0000256" key="2">
    <source>
        <dbReference type="ARBA" id="ARBA00009142"/>
    </source>
</evidence>
<evidence type="ECO:0000256" key="3">
    <source>
        <dbReference type="ARBA" id="ARBA00022692"/>
    </source>
</evidence>
<feature type="transmembrane region" description="Helical" evidence="6">
    <location>
        <begin position="74"/>
        <end position="94"/>
    </location>
</feature>
<evidence type="ECO:0000256" key="4">
    <source>
        <dbReference type="ARBA" id="ARBA00022989"/>
    </source>
</evidence>
<dbReference type="InterPro" id="IPR051598">
    <property type="entry name" value="TSUP/Inactive_protease-like"/>
</dbReference>
<evidence type="ECO:0000256" key="5">
    <source>
        <dbReference type="ARBA" id="ARBA00023136"/>
    </source>
</evidence>
<keyword evidence="4 6" id="KW-1133">Transmembrane helix</keyword>
<dbReference type="Proteomes" id="UP001499967">
    <property type="component" value="Unassembled WGS sequence"/>
</dbReference>